<dbReference type="PANTHER" id="PTHR32387:SF0">
    <property type="entry name" value="PROTEIN NO VEIN"/>
    <property type="match status" value="1"/>
</dbReference>
<dbReference type="InterPro" id="IPR036890">
    <property type="entry name" value="HATPase_C_sf"/>
</dbReference>
<dbReference type="EMBL" id="MU004357">
    <property type="protein sequence ID" value="KAF2654846.1"/>
    <property type="molecule type" value="Genomic_DNA"/>
</dbReference>
<evidence type="ECO:0000313" key="2">
    <source>
        <dbReference type="Proteomes" id="UP000799324"/>
    </source>
</evidence>
<protein>
    <recommendedName>
        <fullName evidence="3">Protein NO VEIN C-terminal domain-containing protein</fullName>
    </recommendedName>
</protein>
<sequence length="1652" mass="188770">MDIANSVLAGVGQHRDILERLGENEPSTKLEAQAIIEGIRADKGYLDEDTMQDLENVRARSRETIMRVIEQKREMEASYTKSVSEQLYSSKYRFLYELIQNADDLLFTVAKANKKLPTLCFSVTPQRLTVETNENGFTRKNIEAICATGKSSKKATATDDHIGEKGFGFKSVFAVADEVKIQSGLWSFRFIHRRGEGGLGMLTPLDAPTETLTSWVTTKTTLNFTEATRAEYARLVDAILNMPTTTIFFLRKIKLIQFHIIHPDGQEETIKIRKRTKIYDSVSMTRTRELNGVVEQEESNYYKVTHTVSHMPEDDRRKDIHSVTIVLAFPIDPITERPKLSELGQYAFAYLPLQRLPQIQFLIHSDFITSASRESVIDCAWNEKICDGVAHAFTKAVRSFATRTHSLRYSWLDFLPTKTMEHPWNTLYPKINALLQKLPILETRGGQFKVPSQFRLLPDVFLYQDEPILPDLDEEIYLNAAYEAWIPGTMRDLGVRVMNWEEILARIQADTASLTSRIRTRSSDDHWHEAFATLGSHAFSADLGMKESQQRRFKQLAIIPLSRPNQWTGAPRMGFGGLNNIYFRCTGTTNIPEDIGLALMGNSASSNSTRRKFYTTLGVEECPKATVFAKIDQAHQSAGVPLNYESHLTYLFYIPGYSESQKLRLRFPTDDGRSILNTARFYLPSDNQFHTEQLLPLAIRKQLKINILPRSLVELKRKPVHAFALPSGGQTWKNWLTELTEARYYPSLLSSAEESLELRSTYPGLLSPILQAVLRHRPRKFLGTLKAHWNAYQKDVSYVCDTLRDCRVPCRSGSRVPLLTTYLPTVEVLDGLRKLSVEDSEDGIFILDLPDGDLDDATYRQWRFLEEFGVRSKPDLNLYKLVLEEMVYADSASVALMTLLYVSMARLATIEDQAQLREFFDLTEFIRDPDADGGWVHVKDCVWKGPAFLRHTSVLEMKYSSEPILKDFFSKTLDIPNSTIYTVLNELKAWNENSNDTRGLSESREIYSHLSVHFGNNTDWDSLRNEFRNNELILGNHGVWHKLETCLWRIPFPLSGYQDLQVIYPDLEDFFTKKLKVRKVTPTMLLNEIKRMAEQAQPRIEDIKHRLIETGMMLTKHDIAAGVETALQNLREARFLPKRLTDGNLTLVGVTDDFAILDHARFGNALADKGVLLDFSIEETQILDVMFRHLGLTHRYLSTAITEETSAGAAVCMDHPLSRQLNDRAFALYCCAAKHKSRRALRNESLLFDQLRQCEVHTTDSITTHLVLHLTTVPLKVPSDRPSLHHEVIDGRLKIYVPEDENQRRASHRTKLPKLLASISGTDVAALHDISLILSSSLRDLDSMLSEQDISEVLWIEKPVLDLPEIEEIVPSIEEVHEPYAASESRSRHVSSAEIGWTARASSQRSRPSSVPVDVDLDGQSATAWRSGYRKLLGQLIKIARSGFDMSNNDIEPFDQELTFFSSFATFGDRAREEGAYNCRVGAAGEAYVFEYLSCLDLPDFTRESWQSTIRGAVAIHPRYEGIRDWRGHETADIVYTDRNGALTQYLRNVCEGSFPTQLADHDHVTHPIEYYLEVKTTTGECETRFYMSNIQYKRMEDMALCDGQRPTRVYVILRVFHLVTPNVRMKFFVDPWRLRGTHLDFEAEQWFGYTR</sequence>
<evidence type="ECO:0008006" key="3">
    <source>
        <dbReference type="Google" id="ProtNLM"/>
    </source>
</evidence>
<dbReference type="Gene3D" id="3.30.565.10">
    <property type="entry name" value="Histidine kinase-like ATPase, C-terminal domain"/>
    <property type="match status" value="1"/>
</dbReference>
<evidence type="ECO:0000313" key="1">
    <source>
        <dbReference type="EMBL" id="KAF2654846.1"/>
    </source>
</evidence>
<accession>A0A6A6T4L9</accession>
<dbReference type="NCBIfam" id="NF047352">
    <property type="entry name" value="P_loop_sacsin"/>
    <property type="match status" value="1"/>
</dbReference>
<name>A0A6A6T4L9_9PLEO</name>
<reference evidence="1" key="1">
    <citation type="journal article" date="2020" name="Stud. Mycol.">
        <title>101 Dothideomycetes genomes: a test case for predicting lifestyles and emergence of pathogens.</title>
        <authorList>
            <person name="Haridas S."/>
            <person name="Albert R."/>
            <person name="Binder M."/>
            <person name="Bloem J."/>
            <person name="Labutti K."/>
            <person name="Salamov A."/>
            <person name="Andreopoulos B."/>
            <person name="Baker S."/>
            <person name="Barry K."/>
            <person name="Bills G."/>
            <person name="Bluhm B."/>
            <person name="Cannon C."/>
            <person name="Castanera R."/>
            <person name="Culley D."/>
            <person name="Daum C."/>
            <person name="Ezra D."/>
            <person name="Gonzalez J."/>
            <person name="Henrissat B."/>
            <person name="Kuo A."/>
            <person name="Liang C."/>
            <person name="Lipzen A."/>
            <person name="Lutzoni F."/>
            <person name="Magnuson J."/>
            <person name="Mondo S."/>
            <person name="Nolan M."/>
            <person name="Ohm R."/>
            <person name="Pangilinan J."/>
            <person name="Park H.-J."/>
            <person name="Ramirez L."/>
            <person name="Alfaro M."/>
            <person name="Sun H."/>
            <person name="Tritt A."/>
            <person name="Yoshinaga Y."/>
            <person name="Zwiers L.-H."/>
            <person name="Turgeon B."/>
            <person name="Goodwin S."/>
            <person name="Spatafora J."/>
            <person name="Crous P."/>
            <person name="Grigoriev I."/>
        </authorList>
    </citation>
    <scope>NUCLEOTIDE SEQUENCE</scope>
    <source>
        <strain evidence="1">CBS 122681</strain>
    </source>
</reference>
<dbReference type="PANTHER" id="PTHR32387">
    <property type="entry name" value="WU:FJ29H11"/>
    <property type="match status" value="1"/>
</dbReference>
<dbReference type="InterPro" id="IPR052957">
    <property type="entry name" value="Auxin_embryo_med"/>
</dbReference>
<proteinExistence type="predicted"/>
<dbReference type="SUPFAM" id="SSF55874">
    <property type="entry name" value="ATPase domain of HSP90 chaperone/DNA topoisomerase II/histidine kinase"/>
    <property type="match status" value="1"/>
</dbReference>
<gene>
    <name evidence="1" type="ORF">K491DRAFT_599984</name>
</gene>
<dbReference type="OrthoDB" id="1262810at2759"/>
<keyword evidence="2" id="KW-1185">Reference proteome</keyword>
<organism evidence="1 2">
    <name type="scientific">Lophiostoma macrostomum CBS 122681</name>
    <dbReference type="NCBI Taxonomy" id="1314788"/>
    <lineage>
        <taxon>Eukaryota</taxon>
        <taxon>Fungi</taxon>
        <taxon>Dikarya</taxon>
        <taxon>Ascomycota</taxon>
        <taxon>Pezizomycotina</taxon>
        <taxon>Dothideomycetes</taxon>
        <taxon>Pleosporomycetidae</taxon>
        <taxon>Pleosporales</taxon>
        <taxon>Lophiostomataceae</taxon>
        <taxon>Lophiostoma</taxon>
    </lineage>
</organism>
<dbReference type="Proteomes" id="UP000799324">
    <property type="component" value="Unassembled WGS sequence"/>
</dbReference>